<name>Q38589_BPSP2</name>
<reference evidence="1" key="2">
    <citation type="submission" date="1985-09" db="EMBL/GenBank/DDBJ databases">
        <authorList>
            <person name="Raden B."/>
        </authorList>
    </citation>
    <scope>NUCLEOTIDE SEQUENCE</scope>
    <source>
        <strain evidence="1">Bacillus subtilis</strain>
    </source>
</reference>
<sequence length="129" mass="14968">MAIIKNYSLGDFGCIGTETEFILIIKNKIYGPWGNERFESVLNTLEGVLEKPRKSKRSGAQMFMSDDKELARLKRKVDRLIEKCDRKGHEFNDFEIGTIRRIGHAKSMDDLNYLVGISIQMIFDEHKIR</sequence>
<accession>Q38589</accession>
<dbReference type="EMBL" id="X01458">
    <property type="protein sequence ID" value="CAA25693.1"/>
    <property type="molecule type" value="Genomic_DNA"/>
</dbReference>
<reference evidence="1" key="1">
    <citation type="journal article" date="1984" name="J. Virol.">
        <title>Nucleotide sequence of the temperate Bacillus subtilis bacteriophage SPO2 DNA polymerase gene L.</title>
        <authorList>
            <person name="Raden B."/>
            <person name="Rutberg L."/>
        </authorList>
    </citation>
    <scope>NUCLEOTIDE SEQUENCE OF 1-121</scope>
    <source>
        <strain evidence="1">Bacillus subtilis</strain>
    </source>
</reference>
<proteinExistence type="predicted"/>
<organismHost>
    <name type="scientific">Bacillus subtilis</name>
    <dbReference type="NCBI Taxonomy" id="1423"/>
</organismHost>
<evidence type="ECO:0000313" key="1">
    <source>
        <dbReference type="EMBL" id="CAA25693.1"/>
    </source>
</evidence>
<organism evidence="1">
    <name type="scientific">Bacillus phage SP02</name>
    <name type="common">Bacteriophage SP02</name>
    <dbReference type="NCBI Taxonomy" id="10723"/>
    <lineage>
        <taxon>Viruses</taxon>
        <taxon>Duplodnaviria</taxon>
        <taxon>Heunggongvirae</taxon>
        <taxon>Uroviricota</taxon>
        <taxon>Caudoviricetes</taxon>
        <taxon>Lambdavirus</taxon>
    </lineage>
</organism>
<protein>
    <submittedName>
        <fullName evidence="1">Bacillus subtilis phage SP02 gene L for DNA polymerase</fullName>
    </submittedName>
</protein>